<keyword evidence="4" id="KW-0808">Transferase</keyword>
<keyword evidence="6 12" id="KW-0418">Kinase</keyword>
<dbReference type="InterPro" id="IPR005467">
    <property type="entry name" value="His_kinase_dom"/>
</dbReference>
<keyword evidence="9" id="KW-0175">Coiled coil</keyword>
<dbReference type="AlphaFoldDB" id="A0A7Y0HPK4"/>
<dbReference type="GO" id="GO:0005524">
    <property type="term" value="F:ATP binding"/>
    <property type="evidence" value="ECO:0007669"/>
    <property type="project" value="UniProtKB-KW"/>
</dbReference>
<feature type="transmembrane region" description="Helical" evidence="10">
    <location>
        <begin position="44"/>
        <end position="62"/>
    </location>
</feature>
<keyword evidence="8" id="KW-0902">Two-component regulatory system</keyword>
<evidence type="ECO:0000313" key="13">
    <source>
        <dbReference type="Proteomes" id="UP000537131"/>
    </source>
</evidence>
<keyword evidence="5" id="KW-0547">Nucleotide-binding</keyword>
<protein>
    <recommendedName>
        <fullName evidence="2">histidine kinase</fullName>
        <ecNumber evidence="2">2.7.13.3</ecNumber>
    </recommendedName>
</protein>
<dbReference type="SMART" id="SM00388">
    <property type="entry name" value="HisKA"/>
    <property type="match status" value="1"/>
</dbReference>
<dbReference type="InterPro" id="IPR036097">
    <property type="entry name" value="HisK_dim/P_sf"/>
</dbReference>
<reference evidence="12 13" key="1">
    <citation type="submission" date="2020-06" db="EMBL/GenBank/DDBJ databases">
        <title>Complete Genome Sequence of Clostridium muelleri sp. nov. P21T, an Acid-Alcohol Producing Acetogen Isolated from Old Hay.</title>
        <authorList>
            <person name="Duncan K.E."/>
            <person name="Tanner R.S."/>
        </authorList>
    </citation>
    <scope>NUCLEOTIDE SEQUENCE [LARGE SCALE GENOMIC DNA]</scope>
    <source>
        <strain evidence="12 13">P21</strain>
    </source>
</reference>
<dbReference type="PRINTS" id="PR00344">
    <property type="entry name" value="BCTRLSENSOR"/>
</dbReference>
<dbReference type="GO" id="GO:0000155">
    <property type="term" value="F:phosphorelay sensor kinase activity"/>
    <property type="evidence" value="ECO:0007669"/>
    <property type="project" value="InterPro"/>
</dbReference>
<sequence length="553" mass="63718">MKVDSFKILKLVPLWKKKSNYSIPKNYEKKLAENVLISNNTRETIICVVFTFLTLFRIILHGTKHHHSHNLSLAYRNIALINILIVLTCLLYLIIINSVSLKEQIKKIKLYKFFLIIFIFTIQLLNTLTSVNAQLYNGDITAFIATMLIFSIISILEPYKNILISFTNFVLLIIGLHLLNIPHPKLHHQTFNAFLVMIFAILLSIMNYYNFAKSFIQKSEILNKAEELEIYKNHLEELIEERTADLVQANANLLAETHIRHKAELEAIQLNIKYEEKERLLNKAVEYEKLRTEFFANISHELRTPLNVIFCAEQMLDIIFKGTGLDNDGQFKTDKYLHTIKQNSYRLLRLINNLIDITKMDAGYFEVTLSNNDIVKITEDITLSIVEYAENKNIRLIFDTEIEEKIIACDPDKIERIMLNLLSNAVKFTPKNGSIHVNIYDMTDKVIISVKDTGIGIDKSMQKLIFDKFVQVDKSISRRTEGSGIGLSLVKSLVEMHNGQISVVSGLGEGSEFIIELPNVQTKIDNTKIEESSVYKKSKNIEKINLEFSDIYF</sequence>
<dbReference type="SUPFAM" id="SSF55874">
    <property type="entry name" value="ATPase domain of HSP90 chaperone/DNA topoisomerase II/histidine kinase"/>
    <property type="match status" value="1"/>
</dbReference>
<feature type="transmembrane region" description="Helical" evidence="10">
    <location>
        <begin position="162"/>
        <end position="179"/>
    </location>
</feature>
<dbReference type="CDD" id="cd16922">
    <property type="entry name" value="HATPase_EvgS-ArcB-TorS-like"/>
    <property type="match status" value="1"/>
</dbReference>
<evidence type="ECO:0000256" key="9">
    <source>
        <dbReference type="SAM" id="Coils"/>
    </source>
</evidence>
<name>A0A7Y0HPK4_9CLOT</name>
<dbReference type="RefSeq" id="WP_169298909.1">
    <property type="nucleotide sequence ID" value="NZ_JABBNI010000036.1"/>
</dbReference>
<dbReference type="InterPro" id="IPR050736">
    <property type="entry name" value="Sensor_HK_Regulatory"/>
</dbReference>
<dbReference type="Proteomes" id="UP000537131">
    <property type="component" value="Unassembled WGS sequence"/>
</dbReference>
<keyword evidence="10" id="KW-1133">Transmembrane helix</keyword>
<dbReference type="PANTHER" id="PTHR43711">
    <property type="entry name" value="TWO-COMPONENT HISTIDINE KINASE"/>
    <property type="match status" value="1"/>
</dbReference>
<dbReference type="EC" id="2.7.13.3" evidence="2"/>
<dbReference type="InterPro" id="IPR004358">
    <property type="entry name" value="Sig_transdc_His_kin-like_C"/>
</dbReference>
<evidence type="ECO:0000256" key="3">
    <source>
        <dbReference type="ARBA" id="ARBA00022553"/>
    </source>
</evidence>
<dbReference type="Pfam" id="PF02518">
    <property type="entry name" value="HATPase_c"/>
    <property type="match status" value="1"/>
</dbReference>
<proteinExistence type="predicted"/>
<gene>
    <name evidence="12" type="ORF">HBE96_16980</name>
</gene>
<dbReference type="CDD" id="cd00082">
    <property type="entry name" value="HisKA"/>
    <property type="match status" value="1"/>
</dbReference>
<comment type="caution">
    <text evidence="12">The sequence shown here is derived from an EMBL/GenBank/DDBJ whole genome shotgun (WGS) entry which is preliminary data.</text>
</comment>
<evidence type="ECO:0000256" key="1">
    <source>
        <dbReference type="ARBA" id="ARBA00000085"/>
    </source>
</evidence>
<keyword evidence="7" id="KW-0067">ATP-binding</keyword>
<dbReference type="InterPro" id="IPR003661">
    <property type="entry name" value="HisK_dim/P_dom"/>
</dbReference>
<comment type="catalytic activity">
    <reaction evidence="1">
        <text>ATP + protein L-histidine = ADP + protein N-phospho-L-histidine.</text>
        <dbReference type="EC" id="2.7.13.3"/>
    </reaction>
</comment>
<dbReference type="EMBL" id="JABBNI010000036">
    <property type="protein sequence ID" value="NMM64320.1"/>
    <property type="molecule type" value="Genomic_DNA"/>
</dbReference>
<keyword evidence="10" id="KW-0812">Transmembrane</keyword>
<dbReference type="Pfam" id="PF00512">
    <property type="entry name" value="HisKA"/>
    <property type="match status" value="1"/>
</dbReference>
<dbReference type="PANTHER" id="PTHR43711:SF26">
    <property type="entry name" value="SENSOR HISTIDINE KINASE RCSC"/>
    <property type="match status" value="1"/>
</dbReference>
<accession>A0A7Y0HPK4</accession>
<evidence type="ECO:0000313" key="12">
    <source>
        <dbReference type="EMBL" id="NMM64320.1"/>
    </source>
</evidence>
<dbReference type="InterPro" id="IPR003594">
    <property type="entry name" value="HATPase_dom"/>
</dbReference>
<dbReference type="PROSITE" id="PS50109">
    <property type="entry name" value="HIS_KIN"/>
    <property type="match status" value="1"/>
</dbReference>
<feature type="coiled-coil region" evidence="9">
    <location>
        <begin position="221"/>
        <end position="280"/>
    </location>
</feature>
<keyword evidence="13" id="KW-1185">Reference proteome</keyword>
<dbReference type="SUPFAM" id="SSF47384">
    <property type="entry name" value="Homodimeric domain of signal transducing histidine kinase"/>
    <property type="match status" value="1"/>
</dbReference>
<evidence type="ECO:0000256" key="5">
    <source>
        <dbReference type="ARBA" id="ARBA00022741"/>
    </source>
</evidence>
<feature type="transmembrane region" description="Helical" evidence="10">
    <location>
        <begin position="191"/>
        <end position="209"/>
    </location>
</feature>
<dbReference type="Gene3D" id="1.10.287.130">
    <property type="match status" value="1"/>
</dbReference>
<evidence type="ECO:0000256" key="6">
    <source>
        <dbReference type="ARBA" id="ARBA00022777"/>
    </source>
</evidence>
<evidence type="ECO:0000256" key="8">
    <source>
        <dbReference type="ARBA" id="ARBA00023012"/>
    </source>
</evidence>
<evidence type="ECO:0000256" key="7">
    <source>
        <dbReference type="ARBA" id="ARBA00022840"/>
    </source>
</evidence>
<keyword evidence="3" id="KW-0597">Phosphoprotein</keyword>
<evidence type="ECO:0000256" key="4">
    <source>
        <dbReference type="ARBA" id="ARBA00022679"/>
    </source>
</evidence>
<evidence type="ECO:0000256" key="10">
    <source>
        <dbReference type="SAM" id="Phobius"/>
    </source>
</evidence>
<dbReference type="FunFam" id="3.30.565.10:FF:000037">
    <property type="entry name" value="Hybrid sensor histidine kinase/response regulator"/>
    <property type="match status" value="1"/>
</dbReference>
<feature type="transmembrane region" description="Helical" evidence="10">
    <location>
        <begin position="135"/>
        <end position="155"/>
    </location>
</feature>
<organism evidence="12 13">
    <name type="scientific">Clostridium muellerianum</name>
    <dbReference type="NCBI Taxonomy" id="2716538"/>
    <lineage>
        <taxon>Bacteria</taxon>
        <taxon>Bacillati</taxon>
        <taxon>Bacillota</taxon>
        <taxon>Clostridia</taxon>
        <taxon>Eubacteriales</taxon>
        <taxon>Clostridiaceae</taxon>
        <taxon>Clostridium</taxon>
    </lineage>
</organism>
<feature type="transmembrane region" description="Helical" evidence="10">
    <location>
        <begin position="74"/>
        <end position="98"/>
    </location>
</feature>
<dbReference type="InterPro" id="IPR036890">
    <property type="entry name" value="HATPase_C_sf"/>
</dbReference>
<feature type="transmembrane region" description="Helical" evidence="10">
    <location>
        <begin position="110"/>
        <end position="129"/>
    </location>
</feature>
<evidence type="ECO:0000259" key="11">
    <source>
        <dbReference type="PROSITE" id="PS50109"/>
    </source>
</evidence>
<keyword evidence="10" id="KW-0472">Membrane</keyword>
<dbReference type="Gene3D" id="3.30.565.10">
    <property type="entry name" value="Histidine kinase-like ATPase, C-terminal domain"/>
    <property type="match status" value="1"/>
</dbReference>
<evidence type="ECO:0000256" key="2">
    <source>
        <dbReference type="ARBA" id="ARBA00012438"/>
    </source>
</evidence>
<dbReference type="SMART" id="SM00387">
    <property type="entry name" value="HATPase_c"/>
    <property type="match status" value="1"/>
</dbReference>
<feature type="domain" description="Histidine kinase" evidence="11">
    <location>
        <begin position="297"/>
        <end position="521"/>
    </location>
</feature>